<proteinExistence type="inferred from homology"/>
<comment type="function">
    <text evidence="8">Provides the (R)-glutamate required for cell wall biosynthesis.</text>
</comment>
<comment type="pathway">
    <text evidence="8">Cell wall biogenesis; peptidoglycan biosynthesis.</text>
</comment>
<feature type="binding site" evidence="8">
    <location>
        <begin position="201"/>
        <end position="202"/>
    </location>
    <ligand>
        <name>substrate</name>
    </ligand>
</feature>
<evidence type="ECO:0000256" key="1">
    <source>
        <dbReference type="ARBA" id="ARBA00001602"/>
    </source>
</evidence>
<evidence type="ECO:0000256" key="5">
    <source>
        <dbReference type="ARBA" id="ARBA00023235"/>
    </source>
</evidence>
<dbReference type="InterPro" id="IPR004391">
    <property type="entry name" value="Glu_race"/>
</dbReference>
<accession>A0A2K8SVG7</accession>
<dbReference type="KEGG" id="nfl:COO91_05411"/>
<dbReference type="PANTHER" id="PTHR21198:SF2">
    <property type="entry name" value="GLUTAMATE RACEMASE"/>
    <property type="match status" value="1"/>
</dbReference>
<dbReference type="Gene3D" id="3.40.50.1860">
    <property type="match status" value="2"/>
</dbReference>
<dbReference type="PROSITE" id="PS00924">
    <property type="entry name" value="ASP_GLU_RACEMASE_2"/>
    <property type="match status" value="1"/>
</dbReference>
<evidence type="ECO:0000256" key="7">
    <source>
        <dbReference type="ARBA" id="ARBA00070053"/>
    </source>
</evidence>
<keyword evidence="3 8" id="KW-0133">Cell shape</keyword>
<dbReference type="GO" id="GO:0008881">
    <property type="term" value="F:glutamate racemase activity"/>
    <property type="evidence" value="ECO:0007669"/>
    <property type="project" value="UniProtKB-UniRule"/>
</dbReference>
<keyword evidence="10" id="KW-1185">Reference proteome</keyword>
<evidence type="ECO:0000256" key="2">
    <source>
        <dbReference type="ARBA" id="ARBA00013090"/>
    </source>
</evidence>
<dbReference type="GO" id="GO:0009252">
    <property type="term" value="P:peptidoglycan biosynthetic process"/>
    <property type="evidence" value="ECO:0007669"/>
    <property type="project" value="UniProtKB-UniRule"/>
</dbReference>
<dbReference type="Proteomes" id="UP000232003">
    <property type="component" value="Chromosome"/>
</dbReference>
<organism evidence="9 10">
    <name type="scientific">Nostoc flagelliforme CCNUN1</name>
    <dbReference type="NCBI Taxonomy" id="2038116"/>
    <lineage>
        <taxon>Bacteria</taxon>
        <taxon>Bacillati</taxon>
        <taxon>Cyanobacteriota</taxon>
        <taxon>Cyanophyceae</taxon>
        <taxon>Nostocales</taxon>
        <taxon>Nostocaceae</taxon>
        <taxon>Nostoc</taxon>
    </lineage>
</organism>
<reference evidence="9 10" key="1">
    <citation type="submission" date="2017-11" db="EMBL/GenBank/DDBJ databases">
        <title>Complete genome of a free-living desiccation-tolerant cyanobacterium and its photosynthetic adaptation to extreme terrestrial habitat.</title>
        <authorList>
            <person name="Shang J."/>
        </authorList>
    </citation>
    <scope>NUCLEOTIDE SEQUENCE [LARGE SCALE GENOMIC DNA]</scope>
    <source>
        <strain evidence="9 10">CCNUN1</strain>
    </source>
</reference>
<dbReference type="PANTHER" id="PTHR21198">
    <property type="entry name" value="GLUTAMATE RACEMASE"/>
    <property type="match status" value="1"/>
</dbReference>
<keyword evidence="4 8" id="KW-0573">Peptidoglycan synthesis</keyword>
<dbReference type="Pfam" id="PF01177">
    <property type="entry name" value="Asp_Glu_race"/>
    <property type="match status" value="1"/>
</dbReference>
<evidence type="ECO:0000313" key="10">
    <source>
        <dbReference type="Proteomes" id="UP000232003"/>
    </source>
</evidence>
<gene>
    <name evidence="8" type="primary">murI</name>
    <name evidence="9" type="ORF">COO91_05411</name>
</gene>
<dbReference type="InterPro" id="IPR001920">
    <property type="entry name" value="Asp/Glu_race"/>
</dbReference>
<keyword evidence="6 8" id="KW-0961">Cell wall biogenesis/degradation</keyword>
<comment type="similarity">
    <text evidence="8">Belongs to the aspartate/glutamate racemases family.</text>
</comment>
<feature type="active site" description="Proton donor/acceptor" evidence="8">
    <location>
        <position position="91"/>
    </location>
</feature>
<dbReference type="InterPro" id="IPR018187">
    <property type="entry name" value="Asp/Glu_racemase_AS_1"/>
</dbReference>
<dbReference type="UniPathway" id="UPA00219"/>
<dbReference type="EMBL" id="CP024785">
    <property type="protein sequence ID" value="AUB39418.1"/>
    <property type="molecule type" value="Genomic_DNA"/>
</dbReference>
<feature type="active site" description="Proton donor/acceptor" evidence="8">
    <location>
        <position position="200"/>
    </location>
</feature>
<dbReference type="FunFam" id="3.40.50.1860:FF:000002">
    <property type="entry name" value="Glutamate racemase"/>
    <property type="match status" value="1"/>
</dbReference>
<dbReference type="AlphaFoldDB" id="A0A2K8SVG7"/>
<name>A0A2K8SVG7_9NOSO</name>
<dbReference type="OrthoDB" id="9801055at2"/>
<dbReference type="HAMAP" id="MF_00258">
    <property type="entry name" value="Glu_racemase"/>
    <property type="match status" value="1"/>
</dbReference>
<dbReference type="RefSeq" id="WP_100900440.1">
    <property type="nucleotide sequence ID" value="NZ_CAWNNC010000001.1"/>
</dbReference>
<evidence type="ECO:0000313" key="9">
    <source>
        <dbReference type="EMBL" id="AUB39418.1"/>
    </source>
</evidence>
<feature type="binding site" evidence="8">
    <location>
        <begin position="92"/>
        <end position="93"/>
    </location>
    <ligand>
        <name>substrate</name>
    </ligand>
</feature>
<dbReference type="GO" id="GO:0071555">
    <property type="term" value="P:cell wall organization"/>
    <property type="evidence" value="ECO:0007669"/>
    <property type="project" value="UniProtKB-KW"/>
</dbReference>
<sequence>MYSSSIFEANLDNFSDQEPQRAPIGIFDSGVGGLTVLRQVYRHLPNESIIYFGDTARLPYGIRSQAEILQFTREILTWLQQEQVKMVIMACNTSSALALETVRQEFNIPILGVILPGAKAAVQQGKRIGVIATPATAKSNAYKHAILEIAPDVQVWQVGCPEFVPLIEQNRIHDPYTAEVARAYLEPLLEQEIDTLVHGCTHYPHLTPVLRSLLPSHVQLVDPAIHVVAACAQELDLLGLKNTHLPVPTRFAVSGCPKQFSQSGVQWLGYTPMVEEVCFTDTAISQLH</sequence>
<dbReference type="GO" id="GO:0008360">
    <property type="term" value="P:regulation of cell shape"/>
    <property type="evidence" value="ECO:0007669"/>
    <property type="project" value="UniProtKB-KW"/>
</dbReference>
<dbReference type="EC" id="5.1.1.3" evidence="2 8"/>
<feature type="binding site" evidence="8">
    <location>
        <begin position="60"/>
        <end position="61"/>
    </location>
    <ligand>
        <name>substrate</name>
    </ligand>
</feature>
<comment type="catalytic activity">
    <reaction evidence="1 8">
        <text>L-glutamate = D-glutamate</text>
        <dbReference type="Rhea" id="RHEA:12813"/>
        <dbReference type="ChEBI" id="CHEBI:29985"/>
        <dbReference type="ChEBI" id="CHEBI:29986"/>
        <dbReference type="EC" id="5.1.1.3"/>
    </reaction>
</comment>
<dbReference type="NCBIfam" id="TIGR00067">
    <property type="entry name" value="glut_race"/>
    <property type="match status" value="1"/>
</dbReference>
<evidence type="ECO:0000256" key="4">
    <source>
        <dbReference type="ARBA" id="ARBA00022984"/>
    </source>
</evidence>
<protein>
    <recommendedName>
        <fullName evidence="7 8">Glutamate racemase</fullName>
        <ecNumber evidence="2 8">5.1.1.3</ecNumber>
    </recommendedName>
</protein>
<evidence type="ECO:0000256" key="6">
    <source>
        <dbReference type="ARBA" id="ARBA00023316"/>
    </source>
</evidence>
<evidence type="ECO:0000256" key="3">
    <source>
        <dbReference type="ARBA" id="ARBA00022960"/>
    </source>
</evidence>
<dbReference type="PROSITE" id="PS00923">
    <property type="entry name" value="ASP_GLU_RACEMASE_1"/>
    <property type="match status" value="1"/>
</dbReference>
<dbReference type="InterPro" id="IPR033134">
    <property type="entry name" value="Asp/Glu_racemase_AS_2"/>
</dbReference>
<feature type="binding site" evidence="8">
    <location>
        <begin position="28"/>
        <end position="29"/>
    </location>
    <ligand>
        <name>substrate</name>
    </ligand>
</feature>
<dbReference type="InterPro" id="IPR015942">
    <property type="entry name" value="Asp/Glu/hydantoin_racemase"/>
</dbReference>
<dbReference type="SUPFAM" id="SSF53681">
    <property type="entry name" value="Aspartate/glutamate racemase"/>
    <property type="match status" value="2"/>
</dbReference>
<evidence type="ECO:0000256" key="8">
    <source>
        <dbReference type="HAMAP-Rule" id="MF_00258"/>
    </source>
</evidence>
<keyword evidence="5 8" id="KW-0413">Isomerase</keyword>